<feature type="transmembrane region" description="Helical" evidence="15">
    <location>
        <begin position="224"/>
        <end position="243"/>
    </location>
</feature>
<dbReference type="OMA" id="WASDAMA"/>
<evidence type="ECO:0000256" key="5">
    <source>
        <dbReference type="ARBA" id="ARBA00022679"/>
    </source>
</evidence>
<feature type="transmembrane region" description="Helical" evidence="15">
    <location>
        <begin position="317"/>
        <end position="337"/>
    </location>
</feature>
<evidence type="ECO:0000256" key="6">
    <source>
        <dbReference type="ARBA" id="ARBA00022692"/>
    </source>
</evidence>
<evidence type="ECO:0000313" key="17">
    <source>
        <dbReference type="Proteomes" id="UP000444721"/>
    </source>
</evidence>
<name>A0A6A5BGX2_NAEFO</name>
<proteinExistence type="inferred from homology"/>
<comment type="pathway">
    <text evidence="13">Phospholipid metabolism; CDP-diacylglycerol biosynthesis; CDP-diacylglycerol from sn-glycerol 3-phosphate: step 3/3.</text>
</comment>
<dbReference type="GO" id="GO:0016024">
    <property type="term" value="P:CDP-diacylglycerol biosynthetic process"/>
    <property type="evidence" value="ECO:0007669"/>
    <property type="project" value="UniProtKB-UniPathway"/>
</dbReference>
<evidence type="ECO:0000256" key="12">
    <source>
        <dbReference type="ARBA" id="ARBA00023264"/>
    </source>
</evidence>
<sequence length="387" mass="43490">MGVLNLVQRFIVAFIAIPTVMYCIKYHSLLTIITTTLSIVGIYELHGISNRITNLLLPTSSTTSSSTTTTTTTTSTSTPNNHTSMKNDAATSSTIGNYIPLSQHVEIPTPQDSSILTSFHYYLDVTLTLFLTYIGYFHSGVSSSVNLFNSGNSTRIDFTQHLSCAMIFIFFFIFVLDMIAFSPYGQSDEHHTRTFLKIFLRTFSVLYIGLGFSSALYLVQDYRFLLVLILFCNWASDAMALLFGKKLGHYKLHRYLSPNKTVEGAIGAILGSTLTAYLLYLVNERVFDLNEFFRDGNDDVVNTFSQNGRRLHYILPFHLYMIYGIVLGVLGIIGDLIESYLKRIAKVKDSGTFFGAHGGVLDRVDGLLFSFPIMVMIHMYAVKHHDY</sequence>
<dbReference type="EC" id="2.7.7.41" evidence="13"/>
<dbReference type="PANTHER" id="PTHR46382:SF1">
    <property type="entry name" value="PHOSPHATIDATE CYTIDYLYLTRANSFERASE"/>
    <property type="match status" value="1"/>
</dbReference>
<evidence type="ECO:0000256" key="2">
    <source>
        <dbReference type="ARBA" id="ARBA00010185"/>
    </source>
</evidence>
<keyword evidence="5 13" id="KW-0808">Transferase</keyword>
<evidence type="ECO:0000256" key="8">
    <source>
        <dbReference type="ARBA" id="ARBA00022989"/>
    </source>
</evidence>
<gene>
    <name evidence="16" type="ORF">FDP41_004822</name>
</gene>
<dbReference type="UniPathway" id="UPA00557">
    <property type="reaction ID" value="UER00614"/>
</dbReference>
<dbReference type="PANTHER" id="PTHR46382">
    <property type="entry name" value="PHOSPHATIDATE CYTIDYLYLTRANSFERASE"/>
    <property type="match status" value="1"/>
</dbReference>
<comment type="similarity">
    <text evidence="2 13">Belongs to the CDS family.</text>
</comment>
<evidence type="ECO:0000256" key="9">
    <source>
        <dbReference type="ARBA" id="ARBA00023098"/>
    </source>
</evidence>
<keyword evidence="4" id="KW-0444">Lipid biosynthesis</keyword>
<comment type="caution">
    <text evidence="16">The sequence shown here is derived from an EMBL/GenBank/DDBJ whole genome shotgun (WGS) entry which is preliminary data.</text>
</comment>
<dbReference type="AlphaFoldDB" id="A0A6A5BGX2"/>
<feature type="transmembrane region" description="Helical" evidence="15">
    <location>
        <begin position="198"/>
        <end position="218"/>
    </location>
</feature>
<dbReference type="EMBL" id="VFQX01000041">
    <property type="protein sequence ID" value="KAF0976147.1"/>
    <property type="molecule type" value="Genomic_DNA"/>
</dbReference>
<feature type="transmembrane region" description="Helical" evidence="15">
    <location>
        <begin position="121"/>
        <end position="138"/>
    </location>
</feature>
<dbReference type="GeneID" id="68112040"/>
<reference evidence="16 17" key="1">
    <citation type="journal article" date="2019" name="Sci. Rep.">
        <title>Nanopore sequencing improves the draft genome of the human pathogenic amoeba Naegleria fowleri.</title>
        <authorList>
            <person name="Liechti N."/>
            <person name="Schurch N."/>
            <person name="Bruggmann R."/>
            <person name="Wittwer M."/>
        </authorList>
    </citation>
    <scope>NUCLEOTIDE SEQUENCE [LARGE SCALE GENOMIC DNA]</scope>
    <source>
        <strain evidence="16 17">ATCC 30894</strain>
    </source>
</reference>
<comment type="subcellular location">
    <subcellularLocation>
        <location evidence="1">Cell membrane</location>
        <topology evidence="1">Multi-pass membrane protein</topology>
    </subcellularLocation>
</comment>
<evidence type="ECO:0000256" key="4">
    <source>
        <dbReference type="ARBA" id="ARBA00022516"/>
    </source>
</evidence>
<evidence type="ECO:0000256" key="10">
    <source>
        <dbReference type="ARBA" id="ARBA00023136"/>
    </source>
</evidence>
<keyword evidence="3" id="KW-1003">Cell membrane</keyword>
<keyword evidence="10 15" id="KW-0472">Membrane</keyword>
<protein>
    <recommendedName>
        <fullName evidence="13">Phosphatidate cytidylyltransferase</fullName>
        <ecNumber evidence="13">2.7.7.41</ecNumber>
    </recommendedName>
</protein>
<evidence type="ECO:0000256" key="15">
    <source>
        <dbReference type="SAM" id="Phobius"/>
    </source>
</evidence>
<feature type="region of interest" description="Disordered" evidence="14">
    <location>
        <begin position="60"/>
        <end position="86"/>
    </location>
</feature>
<dbReference type="GO" id="GO:0005886">
    <property type="term" value="C:plasma membrane"/>
    <property type="evidence" value="ECO:0007669"/>
    <property type="project" value="UniProtKB-SubCell"/>
</dbReference>
<keyword evidence="8 15" id="KW-1133">Transmembrane helix</keyword>
<keyword evidence="7 13" id="KW-0548">Nucleotidyltransferase</keyword>
<feature type="transmembrane region" description="Helical" evidence="15">
    <location>
        <begin position="264"/>
        <end position="282"/>
    </location>
</feature>
<dbReference type="GO" id="GO:0004605">
    <property type="term" value="F:phosphatidate cytidylyltransferase activity"/>
    <property type="evidence" value="ECO:0007669"/>
    <property type="project" value="UniProtKB-EC"/>
</dbReference>
<evidence type="ECO:0000256" key="11">
    <source>
        <dbReference type="ARBA" id="ARBA00023209"/>
    </source>
</evidence>
<dbReference type="VEuPathDB" id="AmoebaDB:FDP41_004822"/>
<dbReference type="VEuPathDB" id="AmoebaDB:NfTy_085540"/>
<keyword evidence="9" id="KW-0443">Lipid metabolism</keyword>
<dbReference type="RefSeq" id="XP_044560860.1">
    <property type="nucleotide sequence ID" value="XM_044708279.1"/>
</dbReference>
<accession>A0A6A5BGX2</accession>
<evidence type="ECO:0000256" key="3">
    <source>
        <dbReference type="ARBA" id="ARBA00022475"/>
    </source>
</evidence>
<dbReference type="InterPro" id="IPR000374">
    <property type="entry name" value="PC_trans"/>
</dbReference>
<keyword evidence="17" id="KW-1185">Reference proteome</keyword>
<dbReference type="Pfam" id="PF01148">
    <property type="entry name" value="CTP_transf_1"/>
    <property type="match status" value="1"/>
</dbReference>
<dbReference type="OrthoDB" id="10260889at2759"/>
<dbReference type="VEuPathDB" id="AmoebaDB:NF0096870"/>
<evidence type="ECO:0000256" key="7">
    <source>
        <dbReference type="ARBA" id="ARBA00022695"/>
    </source>
</evidence>
<evidence type="ECO:0000313" key="16">
    <source>
        <dbReference type="EMBL" id="KAF0976147.1"/>
    </source>
</evidence>
<keyword evidence="11" id="KW-0594">Phospholipid biosynthesis</keyword>
<evidence type="ECO:0000256" key="1">
    <source>
        <dbReference type="ARBA" id="ARBA00004651"/>
    </source>
</evidence>
<dbReference type="PROSITE" id="PS01315">
    <property type="entry name" value="CDS"/>
    <property type="match status" value="1"/>
</dbReference>
<keyword evidence="6 13" id="KW-0812">Transmembrane</keyword>
<evidence type="ECO:0000256" key="13">
    <source>
        <dbReference type="RuleBase" id="RU003938"/>
    </source>
</evidence>
<organism evidence="16 17">
    <name type="scientific">Naegleria fowleri</name>
    <name type="common">Brain eating amoeba</name>
    <dbReference type="NCBI Taxonomy" id="5763"/>
    <lineage>
        <taxon>Eukaryota</taxon>
        <taxon>Discoba</taxon>
        <taxon>Heterolobosea</taxon>
        <taxon>Tetramitia</taxon>
        <taxon>Eutetramitia</taxon>
        <taxon>Vahlkampfiidae</taxon>
        <taxon>Naegleria</taxon>
    </lineage>
</organism>
<comment type="catalytic activity">
    <reaction evidence="13">
        <text>a 1,2-diacyl-sn-glycero-3-phosphate + CTP + H(+) = a CDP-1,2-diacyl-sn-glycerol + diphosphate</text>
        <dbReference type="Rhea" id="RHEA:16229"/>
        <dbReference type="ChEBI" id="CHEBI:15378"/>
        <dbReference type="ChEBI" id="CHEBI:33019"/>
        <dbReference type="ChEBI" id="CHEBI:37563"/>
        <dbReference type="ChEBI" id="CHEBI:58332"/>
        <dbReference type="ChEBI" id="CHEBI:58608"/>
        <dbReference type="EC" id="2.7.7.41"/>
    </reaction>
</comment>
<evidence type="ECO:0000256" key="14">
    <source>
        <dbReference type="SAM" id="MobiDB-lite"/>
    </source>
</evidence>
<feature type="compositionally biased region" description="Low complexity" evidence="14">
    <location>
        <begin position="60"/>
        <end position="78"/>
    </location>
</feature>
<feature type="transmembrane region" description="Helical" evidence="15">
    <location>
        <begin position="158"/>
        <end position="177"/>
    </location>
</feature>
<keyword evidence="12" id="KW-1208">Phospholipid metabolism</keyword>
<dbReference type="Proteomes" id="UP000444721">
    <property type="component" value="Unassembled WGS sequence"/>
</dbReference>